<dbReference type="InterPro" id="IPR018535">
    <property type="entry name" value="DUF1996"/>
</dbReference>
<dbReference type="OrthoDB" id="74764at2759"/>
<dbReference type="PANTHER" id="PTHR43662">
    <property type="match status" value="1"/>
</dbReference>
<name>A0A8K0SLU3_9HYPO</name>
<evidence type="ECO:0000256" key="2">
    <source>
        <dbReference type="SAM" id="SignalP"/>
    </source>
</evidence>
<feature type="region of interest" description="Disordered" evidence="1">
    <location>
        <begin position="487"/>
        <end position="509"/>
    </location>
</feature>
<keyword evidence="2" id="KW-0732">Signal</keyword>
<protein>
    <recommendedName>
        <fullName evidence="3">DUF1996 domain-containing protein</fullName>
    </recommendedName>
</protein>
<feature type="chain" id="PRO_5035436720" description="DUF1996 domain-containing protein" evidence="2">
    <location>
        <begin position="18"/>
        <end position="509"/>
    </location>
</feature>
<comment type="caution">
    <text evidence="4">The sequence shown here is derived from an EMBL/GenBank/DDBJ whole genome shotgun (WGS) entry which is preliminary data.</text>
</comment>
<feature type="domain" description="DUF1996" evidence="3">
    <location>
        <begin position="33"/>
        <end position="283"/>
    </location>
</feature>
<gene>
    <name evidence="4" type="ORF">B0I35DRAFT_478805</name>
</gene>
<proteinExistence type="predicted"/>
<reference evidence="4" key="1">
    <citation type="journal article" date="2021" name="Nat. Commun.">
        <title>Genetic determinants of endophytism in the Arabidopsis root mycobiome.</title>
        <authorList>
            <person name="Mesny F."/>
            <person name="Miyauchi S."/>
            <person name="Thiergart T."/>
            <person name="Pickel B."/>
            <person name="Atanasova L."/>
            <person name="Karlsson M."/>
            <person name="Huettel B."/>
            <person name="Barry K.W."/>
            <person name="Haridas S."/>
            <person name="Chen C."/>
            <person name="Bauer D."/>
            <person name="Andreopoulos W."/>
            <person name="Pangilinan J."/>
            <person name="LaButti K."/>
            <person name="Riley R."/>
            <person name="Lipzen A."/>
            <person name="Clum A."/>
            <person name="Drula E."/>
            <person name="Henrissat B."/>
            <person name="Kohler A."/>
            <person name="Grigoriev I.V."/>
            <person name="Martin F.M."/>
            <person name="Hacquard S."/>
        </authorList>
    </citation>
    <scope>NUCLEOTIDE SEQUENCE</scope>
    <source>
        <strain evidence="4">MPI-CAGE-CH-0235</strain>
    </source>
</reference>
<dbReference type="AlphaFoldDB" id="A0A8K0SLU3"/>
<feature type="compositionally biased region" description="Basic residues" evidence="1">
    <location>
        <begin position="493"/>
        <end position="509"/>
    </location>
</feature>
<evidence type="ECO:0000259" key="3">
    <source>
        <dbReference type="Pfam" id="PF09362"/>
    </source>
</evidence>
<feature type="signal peptide" evidence="2">
    <location>
        <begin position="1"/>
        <end position="17"/>
    </location>
</feature>
<evidence type="ECO:0000313" key="4">
    <source>
        <dbReference type="EMBL" id="KAH7318286.1"/>
    </source>
</evidence>
<dbReference type="PANTHER" id="PTHR43662:SF7">
    <property type="entry name" value="DUF1996 DOMAIN-CONTAINING PROTEIN"/>
    <property type="match status" value="1"/>
</dbReference>
<evidence type="ECO:0000313" key="5">
    <source>
        <dbReference type="Proteomes" id="UP000813444"/>
    </source>
</evidence>
<organism evidence="4 5">
    <name type="scientific">Stachybotrys elegans</name>
    <dbReference type="NCBI Taxonomy" id="80388"/>
    <lineage>
        <taxon>Eukaryota</taxon>
        <taxon>Fungi</taxon>
        <taxon>Dikarya</taxon>
        <taxon>Ascomycota</taxon>
        <taxon>Pezizomycotina</taxon>
        <taxon>Sordariomycetes</taxon>
        <taxon>Hypocreomycetidae</taxon>
        <taxon>Hypocreales</taxon>
        <taxon>Stachybotryaceae</taxon>
        <taxon>Stachybotrys</taxon>
    </lineage>
</organism>
<dbReference type="EMBL" id="JAGPNK010000007">
    <property type="protein sequence ID" value="KAH7318286.1"/>
    <property type="molecule type" value="Genomic_DNA"/>
</dbReference>
<dbReference type="Pfam" id="PF09362">
    <property type="entry name" value="DUF1996"/>
    <property type="match status" value="1"/>
</dbReference>
<keyword evidence="5" id="KW-1185">Reference proteome</keyword>
<sequence>MMKSSTIFAGLIAGAHAFWRMECPSRVALARMDPIVDPGVPSPHVHSIHGSSGFDLIGDFSTLMGGDCTSCRVTQDKSVYWHPSLYFQDADTGEFELVNQVGGMLAYYLLNGDNITAFPPGFRMLAGDTARREYTAGDPNKPDPEKSLWALSGETDQKTLAQRAIGFNCLNYAKDPEATLYRHFLPEKSYLDANCKDGVRFEMMFPSCWNGEDTDSTNHKDHVAYPDLVITGNCPKGYDVRTPSLLYETIWATNAYANRNGRFVISNGDYTGYGYHADFLTGWEPEFLQSAIQTCTNPSGRIEDCPLFNVVSEETSKKCEAKLPLILENEDCEGPFASLPGGSLLGDDKPAPPIESSQPPMPTLTYLPGQPPKDPASPVPGEVFHESSANILPAPAPTTLTSIPAPPPPAPTAEAIANNAPVVEQPVAPAPTTTAAPEFAPVEENPDIFSTQYVTNGNVVSKILWAEEMVTVTEILDSTTTVVVPASPSNAAQRKRRGAHLHGHGHRHI</sequence>
<accession>A0A8K0SLU3</accession>
<dbReference type="Proteomes" id="UP000813444">
    <property type="component" value="Unassembled WGS sequence"/>
</dbReference>
<evidence type="ECO:0000256" key="1">
    <source>
        <dbReference type="SAM" id="MobiDB-lite"/>
    </source>
</evidence>